<feature type="transmembrane region" description="Helical" evidence="6">
    <location>
        <begin position="337"/>
        <end position="357"/>
    </location>
</feature>
<keyword evidence="2" id="KW-1003">Cell membrane</keyword>
<dbReference type="GO" id="GO:0085029">
    <property type="term" value="P:extracellular matrix assembly"/>
    <property type="evidence" value="ECO:0007669"/>
    <property type="project" value="TreeGrafter"/>
</dbReference>
<reference evidence="7 8" key="1">
    <citation type="journal article" date="2015" name="Nature">
        <title>rRNA introns, odd ribosomes, and small enigmatic genomes across a large radiation of phyla.</title>
        <authorList>
            <person name="Brown C.T."/>
            <person name="Hug L.A."/>
            <person name="Thomas B.C."/>
            <person name="Sharon I."/>
            <person name="Castelle C.J."/>
            <person name="Singh A."/>
            <person name="Wilkins M.J."/>
            <person name="Williams K.H."/>
            <person name="Banfield J.F."/>
        </authorList>
    </citation>
    <scope>NUCLEOTIDE SEQUENCE [LARGE SCALE GENOMIC DNA]</scope>
</reference>
<dbReference type="InterPro" id="IPR029044">
    <property type="entry name" value="Nucleotide-diphossugar_trans"/>
</dbReference>
<feature type="transmembrane region" description="Helical" evidence="6">
    <location>
        <begin position="364"/>
        <end position="387"/>
    </location>
</feature>
<proteinExistence type="predicted"/>
<sequence>MHVLLLAILTFYGILSLSHFIFQMLIAHANHRRQDKEKRKELPEEFTYPSVSVIIPSYNENPRYIKDCVESILKQNYPNDLGIFIADDGSKNIEQLQGIYHYYARKGCTLYLAEKNVGKRHVQKIGFDQCHGEIVVTVDSDTVIDVPYGVKNLVESFKDPTIGAATGNVTVINRYDNILTKLIELRYWTAFHQERAAQSFFGVVMCCSGPFAAYRKSLIENVKEKYVSQCFLGKSCTFGDDRHLTNLILEQGYKVVFNKHAKSYTHVPNTLKRYLKQQNRWNKSFYREFFWTIKYLPKHHPFMAYDLIISAILPFLLTFALLVMLYQVIILGETHLILNYMSLLLGVAFLRSLYGYYRTGNREFFIFPIYALMHIFLLIPNRVWAILTINRTHWGTR</sequence>
<dbReference type="PANTHER" id="PTHR22913:SF12">
    <property type="entry name" value="MANNURONAN SYNTHASE"/>
    <property type="match status" value="1"/>
</dbReference>
<evidence type="ECO:0000313" key="7">
    <source>
        <dbReference type="EMBL" id="KKR83150.1"/>
    </source>
</evidence>
<dbReference type="Gene3D" id="3.90.550.10">
    <property type="entry name" value="Spore Coat Polysaccharide Biosynthesis Protein SpsA, Chain A"/>
    <property type="match status" value="1"/>
</dbReference>
<keyword evidence="3" id="KW-0328">Glycosyltransferase</keyword>
<evidence type="ECO:0000313" key="8">
    <source>
        <dbReference type="Proteomes" id="UP000034601"/>
    </source>
</evidence>
<keyword evidence="4 7" id="KW-0808">Transferase</keyword>
<name>A0A0G0WFU4_9BACT</name>
<dbReference type="Proteomes" id="UP000034601">
    <property type="component" value="Unassembled WGS sequence"/>
</dbReference>
<dbReference type="Pfam" id="PF13641">
    <property type="entry name" value="Glyco_tranf_2_3"/>
    <property type="match status" value="1"/>
</dbReference>
<evidence type="ECO:0000256" key="2">
    <source>
        <dbReference type="ARBA" id="ARBA00022475"/>
    </source>
</evidence>
<evidence type="ECO:0000256" key="5">
    <source>
        <dbReference type="ARBA" id="ARBA00023136"/>
    </source>
</evidence>
<organism evidence="7 8">
    <name type="scientific">Candidatus Daviesbacteria bacterium GW2011_GWA2_40_9</name>
    <dbReference type="NCBI Taxonomy" id="1618424"/>
    <lineage>
        <taxon>Bacteria</taxon>
        <taxon>Candidatus Daviesiibacteriota</taxon>
    </lineage>
</organism>
<evidence type="ECO:0000256" key="6">
    <source>
        <dbReference type="SAM" id="Phobius"/>
    </source>
</evidence>
<dbReference type="GO" id="GO:0005886">
    <property type="term" value="C:plasma membrane"/>
    <property type="evidence" value="ECO:0007669"/>
    <property type="project" value="UniProtKB-SubCell"/>
</dbReference>
<protein>
    <submittedName>
        <fullName evidence="7">Glycosyltransferase, probably involved in cell wall biogenesis</fullName>
    </submittedName>
</protein>
<dbReference type="AlphaFoldDB" id="A0A0G0WFU4"/>
<dbReference type="EMBL" id="LCAB01000007">
    <property type="protein sequence ID" value="KKR83150.1"/>
    <property type="molecule type" value="Genomic_DNA"/>
</dbReference>
<dbReference type="SUPFAM" id="SSF53448">
    <property type="entry name" value="Nucleotide-diphospho-sugar transferases"/>
    <property type="match status" value="1"/>
</dbReference>
<keyword evidence="5 6" id="KW-0472">Membrane</keyword>
<comment type="subcellular location">
    <subcellularLocation>
        <location evidence="1">Cell membrane</location>
    </subcellularLocation>
</comment>
<evidence type="ECO:0000256" key="1">
    <source>
        <dbReference type="ARBA" id="ARBA00004236"/>
    </source>
</evidence>
<comment type="caution">
    <text evidence="7">The sequence shown here is derived from an EMBL/GenBank/DDBJ whole genome shotgun (WGS) entry which is preliminary data.</text>
</comment>
<evidence type="ECO:0000256" key="3">
    <source>
        <dbReference type="ARBA" id="ARBA00022676"/>
    </source>
</evidence>
<gene>
    <name evidence="7" type="ORF">UU29_C0007G0020</name>
</gene>
<dbReference type="PATRIC" id="fig|1618424.3.peg.419"/>
<accession>A0A0G0WFU4</accession>
<evidence type="ECO:0000256" key="4">
    <source>
        <dbReference type="ARBA" id="ARBA00022679"/>
    </source>
</evidence>
<keyword evidence="6" id="KW-0812">Transmembrane</keyword>
<feature type="transmembrane region" description="Helical" evidence="6">
    <location>
        <begin position="304"/>
        <end position="331"/>
    </location>
</feature>
<keyword evidence="6" id="KW-1133">Transmembrane helix</keyword>
<dbReference type="GO" id="GO:0050501">
    <property type="term" value="F:hyaluronan synthase activity"/>
    <property type="evidence" value="ECO:0007669"/>
    <property type="project" value="TreeGrafter"/>
</dbReference>
<feature type="transmembrane region" description="Helical" evidence="6">
    <location>
        <begin position="6"/>
        <end position="29"/>
    </location>
</feature>
<dbReference type="GO" id="GO:0030213">
    <property type="term" value="P:hyaluronan biosynthetic process"/>
    <property type="evidence" value="ECO:0007669"/>
    <property type="project" value="TreeGrafter"/>
</dbReference>
<dbReference type="PANTHER" id="PTHR22913">
    <property type="entry name" value="HYALURONAN SYNTHASE"/>
    <property type="match status" value="1"/>
</dbReference>